<evidence type="ECO:0000313" key="2">
    <source>
        <dbReference type="Proteomes" id="UP001465976"/>
    </source>
</evidence>
<reference evidence="1 2" key="1">
    <citation type="submission" date="2024-02" db="EMBL/GenBank/DDBJ databases">
        <title>A draft genome for the cacao thread blight pathogen Marasmius crinis-equi.</title>
        <authorList>
            <person name="Cohen S.P."/>
            <person name="Baruah I.K."/>
            <person name="Amoako-Attah I."/>
            <person name="Bukari Y."/>
            <person name="Meinhardt L.W."/>
            <person name="Bailey B.A."/>
        </authorList>
    </citation>
    <scope>NUCLEOTIDE SEQUENCE [LARGE SCALE GENOMIC DNA]</scope>
    <source>
        <strain evidence="1 2">GH-76</strain>
    </source>
</reference>
<keyword evidence="2" id="KW-1185">Reference proteome</keyword>
<organism evidence="1 2">
    <name type="scientific">Marasmius crinis-equi</name>
    <dbReference type="NCBI Taxonomy" id="585013"/>
    <lineage>
        <taxon>Eukaryota</taxon>
        <taxon>Fungi</taxon>
        <taxon>Dikarya</taxon>
        <taxon>Basidiomycota</taxon>
        <taxon>Agaricomycotina</taxon>
        <taxon>Agaricomycetes</taxon>
        <taxon>Agaricomycetidae</taxon>
        <taxon>Agaricales</taxon>
        <taxon>Marasmiineae</taxon>
        <taxon>Marasmiaceae</taxon>
        <taxon>Marasmius</taxon>
    </lineage>
</organism>
<dbReference type="Proteomes" id="UP001465976">
    <property type="component" value="Unassembled WGS sequence"/>
</dbReference>
<sequence>MHITKLPYDITTNIVHLLEQSAADSCRPLERLASLNACSLIAPGPWLQSARSRYWTTLEVPYDSTKGFQDMKSLFSSPLSTFHLSNIRSLHYGSSWNWRGRKGYTPPQDRSPVDFLEWCGFHIDENSDKTIAEAYFGHLESLHFKNVYILENFPESVTNCDSPIRPRQLSSQAKFALLNSFKTVTRLHLRSKVVFSTEEQFVEILSSFPALEVSTNFYVEFERHDSHVYQLLPCDRRSVLRLREFEWYAKPGDVNDNLLDAIADLFSLSTAPKQKLALQETYGNHDRFMLSNHYDRHPTTCHLGFLSKIPSLSHLQINVNQSNFENKYLHEMLLLPEPHPSLTSLEVWDLQTATRKGEIDEAIKKSLPNLESVAFLLTVVLPPEEWRGFTRGGDDVVNTMAIVERRKEATLDSFADDMPYCREKGLLCPIYRLDDSFVDDVEVEEWDWGLN</sequence>
<comment type="caution">
    <text evidence="1">The sequence shown here is derived from an EMBL/GenBank/DDBJ whole genome shotgun (WGS) entry which is preliminary data.</text>
</comment>
<protein>
    <recommendedName>
        <fullName evidence="3">F-box domain-containing protein</fullName>
    </recommendedName>
</protein>
<evidence type="ECO:0008006" key="3">
    <source>
        <dbReference type="Google" id="ProtNLM"/>
    </source>
</evidence>
<evidence type="ECO:0000313" key="1">
    <source>
        <dbReference type="EMBL" id="KAL0574286.1"/>
    </source>
</evidence>
<accession>A0ABR3FG68</accession>
<gene>
    <name evidence="1" type="ORF">V5O48_007662</name>
</gene>
<dbReference type="EMBL" id="JBAHYK010000411">
    <property type="protein sequence ID" value="KAL0574286.1"/>
    <property type="molecule type" value="Genomic_DNA"/>
</dbReference>
<name>A0ABR3FG68_9AGAR</name>
<proteinExistence type="predicted"/>